<organism evidence="2 3">
    <name type="scientific">Kingdonia uniflora</name>
    <dbReference type="NCBI Taxonomy" id="39325"/>
    <lineage>
        <taxon>Eukaryota</taxon>
        <taxon>Viridiplantae</taxon>
        <taxon>Streptophyta</taxon>
        <taxon>Embryophyta</taxon>
        <taxon>Tracheophyta</taxon>
        <taxon>Spermatophyta</taxon>
        <taxon>Magnoliopsida</taxon>
        <taxon>Ranunculales</taxon>
        <taxon>Circaeasteraceae</taxon>
        <taxon>Kingdonia</taxon>
    </lineage>
</organism>
<dbReference type="GO" id="GO:0003676">
    <property type="term" value="F:nucleic acid binding"/>
    <property type="evidence" value="ECO:0007669"/>
    <property type="project" value="InterPro"/>
</dbReference>
<dbReference type="OrthoDB" id="1300568at2759"/>
<feature type="domain" description="RNase H type-1" evidence="1">
    <location>
        <begin position="5"/>
        <end position="83"/>
    </location>
</feature>
<dbReference type="InterPro" id="IPR036397">
    <property type="entry name" value="RNaseH_sf"/>
</dbReference>
<dbReference type="InterPro" id="IPR044730">
    <property type="entry name" value="RNase_H-like_dom_plant"/>
</dbReference>
<accession>A0A7J7MNV8</accession>
<comment type="caution">
    <text evidence="2">The sequence shown here is derived from an EMBL/GenBank/DDBJ whole genome shotgun (WGS) entry which is preliminary data.</text>
</comment>
<dbReference type="Pfam" id="PF13456">
    <property type="entry name" value="RVT_3"/>
    <property type="match status" value="1"/>
</dbReference>
<protein>
    <recommendedName>
        <fullName evidence="1">RNase H type-1 domain-containing protein</fullName>
    </recommendedName>
</protein>
<dbReference type="InterPro" id="IPR012337">
    <property type="entry name" value="RNaseH-like_sf"/>
</dbReference>
<dbReference type="SUPFAM" id="SSF53098">
    <property type="entry name" value="Ribonuclease H-like"/>
    <property type="match status" value="1"/>
</dbReference>
<dbReference type="InterPro" id="IPR053151">
    <property type="entry name" value="RNase_H-like"/>
</dbReference>
<evidence type="ECO:0000313" key="2">
    <source>
        <dbReference type="EMBL" id="KAF6156442.1"/>
    </source>
</evidence>
<dbReference type="PANTHER" id="PTHR47723">
    <property type="entry name" value="OS05G0353850 PROTEIN"/>
    <property type="match status" value="1"/>
</dbReference>
<gene>
    <name evidence="2" type="ORF">GIB67_001485</name>
</gene>
<dbReference type="Proteomes" id="UP000541444">
    <property type="component" value="Unassembled WGS sequence"/>
</dbReference>
<dbReference type="InterPro" id="IPR002156">
    <property type="entry name" value="RNaseH_domain"/>
</dbReference>
<dbReference type="GO" id="GO:0004523">
    <property type="term" value="F:RNA-DNA hybrid ribonuclease activity"/>
    <property type="evidence" value="ECO:0007669"/>
    <property type="project" value="InterPro"/>
</dbReference>
<dbReference type="EMBL" id="JACGCM010001332">
    <property type="protein sequence ID" value="KAF6156442.1"/>
    <property type="molecule type" value="Genomic_DNA"/>
</dbReference>
<proteinExistence type="predicted"/>
<evidence type="ECO:0000313" key="3">
    <source>
        <dbReference type="Proteomes" id="UP000541444"/>
    </source>
</evidence>
<name>A0A7J7MNV8_9MAGN</name>
<dbReference type="Gene3D" id="3.30.420.10">
    <property type="entry name" value="Ribonuclease H-like superfamily/Ribonuclease H"/>
    <property type="match status" value="1"/>
</dbReference>
<reference evidence="2 3" key="1">
    <citation type="journal article" date="2020" name="IScience">
        <title>Genome Sequencing of the Endangered Kingdonia uniflora (Circaeasteraceae, Ranunculales) Reveals Potential Mechanisms of Evolutionary Specialization.</title>
        <authorList>
            <person name="Sun Y."/>
            <person name="Deng T."/>
            <person name="Zhang A."/>
            <person name="Moore M.J."/>
            <person name="Landis J.B."/>
            <person name="Lin N."/>
            <person name="Zhang H."/>
            <person name="Zhang X."/>
            <person name="Huang J."/>
            <person name="Zhang X."/>
            <person name="Sun H."/>
            <person name="Wang H."/>
        </authorList>
    </citation>
    <scope>NUCLEOTIDE SEQUENCE [LARGE SCALE GENOMIC DNA]</scope>
    <source>
        <strain evidence="2">TB1705</strain>
        <tissue evidence="2">Leaf</tissue>
    </source>
</reference>
<dbReference type="PANTHER" id="PTHR47723:SF19">
    <property type="entry name" value="POLYNUCLEOTIDYL TRANSFERASE, RIBONUCLEASE H-LIKE SUPERFAMILY PROTEIN"/>
    <property type="match status" value="1"/>
</dbReference>
<dbReference type="CDD" id="cd06222">
    <property type="entry name" value="RNase_H_like"/>
    <property type="match status" value="1"/>
</dbReference>
<sequence length="250" mass="27428">MYKLNTDGSARGSTGLCGCGGVVRDHKGNIVYAYSMGLGPGSNNTPEFYALLIGLQRCKKYNWYPLAVEIDSPMIVNWYNNAGRVSLNDELFKQFESNDVGVEGNEGVHVAELPPNALLFGQVEHTTAITQRDMLAVQLTLSNANATIVERFSLLRYLGIVGSGVGRMSICLALVEMVHERGYGFLKWFEELNGESSTSTPSTTATPTFATSATIEDLEIKYKIELVVAQAKMEMLQSITEDLAKIKLKK</sequence>
<dbReference type="AlphaFoldDB" id="A0A7J7MNV8"/>
<keyword evidence="3" id="KW-1185">Reference proteome</keyword>
<evidence type="ECO:0000259" key="1">
    <source>
        <dbReference type="Pfam" id="PF13456"/>
    </source>
</evidence>